<organism evidence="3 4">
    <name type="scientific">Enterococcus canis</name>
    <dbReference type="NCBI Taxonomy" id="214095"/>
    <lineage>
        <taxon>Bacteria</taxon>
        <taxon>Bacillati</taxon>
        <taxon>Bacillota</taxon>
        <taxon>Bacilli</taxon>
        <taxon>Lactobacillales</taxon>
        <taxon>Enterococcaceae</taxon>
        <taxon>Enterococcus</taxon>
    </lineage>
</organism>
<dbReference type="CDD" id="cd05233">
    <property type="entry name" value="SDR_c"/>
    <property type="match status" value="1"/>
</dbReference>
<protein>
    <recommendedName>
        <fullName evidence="5">3-oxoacyl-ACP reductase</fullName>
    </recommendedName>
</protein>
<dbReference type="NCBIfam" id="NF047420">
    <property type="entry name" value="EF_P_mod_YmfI"/>
    <property type="match status" value="1"/>
</dbReference>
<reference evidence="3 4" key="1">
    <citation type="submission" date="2014-12" db="EMBL/GenBank/DDBJ databases">
        <title>Draft genome sequences of 29 type strains of Enterococci.</title>
        <authorList>
            <person name="Zhong Z."/>
            <person name="Sun Z."/>
            <person name="Liu W."/>
            <person name="Zhang W."/>
            <person name="Zhang H."/>
        </authorList>
    </citation>
    <scope>NUCLEOTIDE SEQUENCE [LARGE SCALE GENOMIC DNA]</scope>
    <source>
        <strain evidence="3 4">DSM 17029</strain>
    </source>
</reference>
<proteinExistence type="inferred from homology"/>
<evidence type="ECO:0000313" key="3">
    <source>
        <dbReference type="EMBL" id="OJG18063.1"/>
    </source>
</evidence>
<sequence length="240" mass="26269">MKNALILGASGDIGQAIARRLAADGWSLYCHYYQHAEKVVRLVKDLRNGYPQQDFFMVSLNMLDESGLPAFYDQLFQVDAVIFASGFTHYQLLSDMTSAMLEELWQIHLKLPIMLCRDLQTKLSHSGCGRVVFIGSVYGQMGSSMETVYSAVKGGQEAFAKAYSQEVASLGITVNVVAPGAVATSMNRHWTDAEVESLQAEIPVGRMGQPEEIAAAVAFLVAEQSNYITGITLPVNGGWY</sequence>
<dbReference type="AlphaFoldDB" id="A0A1L8REA5"/>
<comment type="caution">
    <text evidence="3">The sequence shown here is derived from an EMBL/GenBank/DDBJ whole genome shotgun (WGS) entry which is preliminary data.</text>
</comment>
<accession>A0A1L8REA5</accession>
<dbReference type="PANTHER" id="PTHR42879:SF2">
    <property type="entry name" value="3-OXOACYL-[ACYL-CARRIER-PROTEIN] REDUCTASE FABG"/>
    <property type="match status" value="1"/>
</dbReference>
<evidence type="ECO:0000313" key="4">
    <source>
        <dbReference type="Proteomes" id="UP000181884"/>
    </source>
</evidence>
<dbReference type="PRINTS" id="PR00081">
    <property type="entry name" value="GDHRDH"/>
</dbReference>
<evidence type="ECO:0000256" key="1">
    <source>
        <dbReference type="ARBA" id="ARBA00006484"/>
    </source>
</evidence>
<dbReference type="RefSeq" id="WP_067393439.1">
    <property type="nucleotide sequence ID" value="NZ_JXKH01000005.1"/>
</dbReference>
<dbReference type="Pfam" id="PF13561">
    <property type="entry name" value="adh_short_C2"/>
    <property type="match status" value="1"/>
</dbReference>
<gene>
    <name evidence="3" type="ORF">RU97_GL002136</name>
</gene>
<dbReference type="InterPro" id="IPR050259">
    <property type="entry name" value="SDR"/>
</dbReference>
<dbReference type="STRING" id="214095.RU97_GL002136"/>
<dbReference type="Proteomes" id="UP000181884">
    <property type="component" value="Unassembled WGS sequence"/>
</dbReference>
<keyword evidence="2" id="KW-0560">Oxidoreductase</keyword>
<dbReference type="InterPro" id="IPR002347">
    <property type="entry name" value="SDR_fam"/>
</dbReference>
<dbReference type="GO" id="GO:0016491">
    <property type="term" value="F:oxidoreductase activity"/>
    <property type="evidence" value="ECO:0007669"/>
    <property type="project" value="UniProtKB-KW"/>
</dbReference>
<dbReference type="FunFam" id="3.40.50.720:FF:000173">
    <property type="entry name" value="3-oxoacyl-[acyl-carrier protein] reductase"/>
    <property type="match status" value="1"/>
</dbReference>
<evidence type="ECO:0000256" key="2">
    <source>
        <dbReference type="ARBA" id="ARBA00023002"/>
    </source>
</evidence>
<dbReference type="InterPro" id="IPR036291">
    <property type="entry name" value="NAD(P)-bd_dom_sf"/>
</dbReference>
<name>A0A1L8REA5_9ENTE</name>
<dbReference type="Gene3D" id="3.40.50.720">
    <property type="entry name" value="NAD(P)-binding Rossmann-like Domain"/>
    <property type="match status" value="1"/>
</dbReference>
<dbReference type="SUPFAM" id="SSF51735">
    <property type="entry name" value="NAD(P)-binding Rossmann-fold domains"/>
    <property type="match status" value="1"/>
</dbReference>
<dbReference type="EMBL" id="JXKH01000005">
    <property type="protein sequence ID" value="OJG18063.1"/>
    <property type="molecule type" value="Genomic_DNA"/>
</dbReference>
<keyword evidence="4" id="KW-1185">Reference proteome</keyword>
<dbReference type="PANTHER" id="PTHR42879">
    <property type="entry name" value="3-OXOACYL-(ACYL-CARRIER-PROTEIN) REDUCTASE"/>
    <property type="match status" value="1"/>
</dbReference>
<evidence type="ECO:0008006" key="5">
    <source>
        <dbReference type="Google" id="ProtNLM"/>
    </source>
</evidence>
<comment type="similarity">
    <text evidence="1">Belongs to the short-chain dehydrogenases/reductases (SDR) family.</text>
</comment>